<keyword evidence="3" id="KW-1185">Reference proteome</keyword>
<dbReference type="Proteomes" id="UP000800200">
    <property type="component" value="Unassembled WGS sequence"/>
</dbReference>
<evidence type="ECO:0000313" key="2">
    <source>
        <dbReference type="EMBL" id="KAF2178567.1"/>
    </source>
</evidence>
<accession>A0A6A6DGG4</accession>
<evidence type="ECO:0000256" key="1">
    <source>
        <dbReference type="SAM" id="MobiDB-lite"/>
    </source>
</evidence>
<dbReference type="AlphaFoldDB" id="A0A6A6DGG4"/>
<evidence type="ECO:0000313" key="3">
    <source>
        <dbReference type="Proteomes" id="UP000800200"/>
    </source>
</evidence>
<feature type="compositionally biased region" description="Basic residues" evidence="1">
    <location>
        <begin position="1"/>
        <end position="10"/>
    </location>
</feature>
<gene>
    <name evidence="2" type="ORF">K469DRAFT_675468</name>
</gene>
<feature type="region of interest" description="Disordered" evidence="1">
    <location>
        <begin position="1"/>
        <end position="37"/>
    </location>
</feature>
<dbReference type="OrthoDB" id="5390017at2759"/>
<name>A0A6A6DGG4_9PEZI</name>
<organism evidence="2 3">
    <name type="scientific">Zopfia rhizophila CBS 207.26</name>
    <dbReference type="NCBI Taxonomy" id="1314779"/>
    <lineage>
        <taxon>Eukaryota</taxon>
        <taxon>Fungi</taxon>
        <taxon>Dikarya</taxon>
        <taxon>Ascomycota</taxon>
        <taxon>Pezizomycotina</taxon>
        <taxon>Dothideomycetes</taxon>
        <taxon>Dothideomycetes incertae sedis</taxon>
        <taxon>Zopfiaceae</taxon>
        <taxon>Zopfia</taxon>
    </lineage>
</organism>
<reference evidence="2" key="1">
    <citation type="journal article" date="2020" name="Stud. Mycol.">
        <title>101 Dothideomycetes genomes: a test case for predicting lifestyles and emergence of pathogens.</title>
        <authorList>
            <person name="Haridas S."/>
            <person name="Albert R."/>
            <person name="Binder M."/>
            <person name="Bloem J."/>
            <person name="Labutti K."/>
            <person name="Salamov A."/>
            <person name="Andreopoulos B."/>
            <person name="Baker S."/>
            <person name="Barry K."/>
            <person name="Bills G."/>
            <person name="Bluhm B."/>
            <person name="Cannon C."/>
            <person name="Castanera R."/>
            <person name="Culley D."/>
            <person name="Daum C."/>
            <person name="Ezra D."/>
            <person name="Gonzalez J."/>
            <person name="Henrissat B."/>
            <person name="Kuo A."/>
            <person name="Liang C."/>
            <person name="Lipzen A."/>
            <person name="Lutzoni F."/>
            <person name="Magnuson J."/>
            <person name="Mondo S."/>
            <person name="Nolan M."/>
            <person name="Ohm R."/>
            <person name="Pangilinan J."/>
            <person name="Park H.-J."/>
            <person name="Ramirez L."/>
            <person name="Alfaro M."/>
            <person name="Sun H."/>
            <person name="Tritt A."/>
            <person name="Yoshinaga Y."/>
            <person name="Zwiers L.-H."/>
            <person name="Turgeon B."/>
            <person name="Goodwin S."/>
            <person name="Spatafora J."/>
            <person name="Crous P."/>
            <person name="Grigoriev I."/>
        </authorList>
    </citation>
    <scope>NUCLEOTIDE SEQUENCE</scope>
    <source>
        <strain evidence="2">CBS 207.26</strain>
    </source>
</reference>
<sequence length="225" mass="24100">MNVALNRKRSASTPEPDDAGPRVSGIPFTEPLKRTKTEGELDEIDVISPSEAWPVDVPGILSSPTLPGPRGGNLQSHDNMANYAANSSILVFCVQGDNYQLHYNLLCSALPDLYALSPSLQAFVLCRDPSTHSPSTTAPFSLPLIQAVGPSYNHFVRLGLLHPIGGGLYPLDALVVVDARGRRRLVLPFGWGAGRHAGNAGGGRTVQSRLMEMLKGCIETLSHEP</sequence>
<protein>
    <submittedName>
        <fullName evidence="2">Uncharacterized protein</fullName>
    </submittedName>
</protein>
<proteinExistence type="predicted"/>
<dbReference type="EMBL" id="ML994674">
    <property type="protein sequence ID" value="KAF2178567.1"/>
    <property type="molecule type" value="Genomic_DNA"/>
</dbReference>